<comment type="similarity">
    <text evidence="1">Belongs to the N-acetylmuramoyl-L-alanine amidase 2 family.</text>
</comment>
<dbReference type="PANTHER" id="PTHR11022:SF75">
    <property type="entry name" value="PEPTIDOGLYCAN-RECOGNITION PROTEIN SB1-RELATED"/>
    <property type="match status" value="1"/>
</dbReference>
<protein>
    <submittedName>
        <fullName evidence="10">Amidase 2 domain containing protein</fullName>
    </submittedName>
</protein>
<feature type="non-terminal residue" evidence="10">
    <location>
        <position position="1"/>
    </location>
</feature>
<dbReference type="InterPro" id="IPR015510">
    <property type="entry name" value="PGRP"/>
</dbReference>
<gene>
    <name evidence="10" type="ORF">BDFB_007527</name>
</gene>
<dbReference type="OrthoDB" id="10001926at2759"/>
<evidence type="ECO:0000256" key="5">
    <source>
        <dbReference type="ARBA" id="ARBA00023157"/>
    </source>
</evidence>
<evidence type="ECO:0000256" key="3">
    <source>
        <dbReference type="ARBA" id="ARBA00022729"/>
    </source>
</evidence>
<keyword evidence="11" id="KW-1185">Reference proteome</keyword>
<evidence type="ECO:0000256" key="6">
    <source>
        <dbReference type="ARBA" id="ARBA00057187"/>
    </source>
</evidence>
<keyword evidence="2" id="KW-0399">Innate immunity</keyword>
<dbReference type="Gene3D" id="3.40.80.10">
    <property type="entry name" value="Peptidoglycan recognition protein-like"/>
    <property type="match status" value="1"/>
</dbReference>
<dbReference type="STRING" id="1661398.A0A482W3R0"/>
<comment type="caution">
    <text evidence="10">The sequence shown here is derived from an EMBL/GenBank/DDBJ whole genome shotgun (WGS) entry which is preliminary data.</text>
</comment>
<dbReference type="Proteomes" id="UP000292052">
    <property type="component" value="Unassembled WGS sequence"/>
</dbReference>
<dbReference type="PANTHER" id="PTHR11022">
    <property type="entry name" value="PEPTIDOGLYCAN RECOGNITION PROTEIN"/>
    <property type="match status" value="1"/>
</dbReference>
<evidence type="ECO:0000313" key="10">
    <source>
        <dbReference type="EMBL" id="RZC39317.1"/>
    </source>
</evidence>
<dbReference type="PIRSF" id="PIRSF037945">
    <property type="entry name" value="PGRPs"/>
    <property type="match status" value="1"/>
</dbReference>
<dbReference type="GO" id="GO:0008745">
    <property type="term" value="F:N-acetylmuramoyl-L-alanine amidase activity"/>
    <property type="evidence" value="ECO:0007669"/>
    <property type="project" value="InterPro"/>
</dbReference>
<dbReference type="InterPro" id="IPR002502">
    <property type="entry name" value="Amidase_domain"/>
</dbReference>
<evidence type="ECO:0000256" key="7">
    <source>
        <dbReference type="PIRSR" id="PIRSR037945-1"/>
    </source>
</evidence>
<reference evidence="10 11" key="1">
    <citation type="submission" date="2017-03" db="EMBL/GenBank/DDBJ databases">
        <title>Genome of the blue death feigning beetle - Asbolus verrucosus.</title>
        <authorList>
            <person name="Rider S.D."/>
        </authorList>
    </citation>
    <scope>NUCLEOTIDE SEQUENCE [LARGE SCALE GENOMIC DNA]</scope>
    <source>
        <strain evidence="10">Butters</strain>
        <tissue evidence="10">Head and leg muscle</tissue>
    </source>
</reference>
<dbReference type="SMART" id="SM00644">
    <property type="entry name" value="Ami_2"/>
    <property type="match status" value="1"/>
</dbReference>
<dbReference type="AlphaFoldDB" id="A0A482W3R0"/>
<dbReference type="InterPro" id="IPR006619">
    <property type="entry name" value="PGRP_domain_met/bac"/>
</dbReference>
<dbReference type="SUPFAM" id="SSF55846">
    <property type="entry name" value="N-acetylmuramoyl-L-alanine amidase-like"/>
    <property type="match status" value="1"/>
</dbReference>
<dbReference type="InterPro" id="IPR017331">
    <property type="entry name" value="Peptidoglycan_recognition"/>
</dbReference>
<dbReference type="FunFam" id="3.40.80.10:FF:000001">
    <property type="entry name" value="Peptidoglycan recognition protein 1"/>
    <property type="match status" value="1"/>
</dbReference>
<feature type="non-terminal residue" evidence="10">
    <location>
        <position position="171"/>
    </location>
</feature>
<dbReference type="GO" id="GO:0009253">
    <property type="term" value="P:peptidoglycan catabolic process"/>
    <property type="evidence" value="ECO:0007669"/>
    <property type="project" value="InterPro"/>
</dbReference>
<dbReference type="SMART" id="SM00701">
    <property type="entry name" value="PGRP"/>
    <property type="match status" value="1"/>
</dbReference>
<dbReference type="CDD" id="cd06583">
    <property type="entry name" value="PGRP"/>
    <property type="match status" value="1"/>
</dbReference>
<evidence type="ECO:0000313" key="11">
    <source>
        <dbReference type="Proteomes" id="UP000292052"/>
    </source>
</evidence>
<keyword evidence="5 7" id="KW-1015">Disulfide bond</keyword>
<comment type="function">
    <text evidence="6">Peptidoglycan-recognition protein probably involved in innate immunity by binding to peptidoglycans (PGN) of bacteria and activating the prophenoloxidase (proPO) cascade immune response. Binds to 1,3-beta-D-glucan and PGN.</text>
</comment>
<keyword evidence="4" id="KW-0391">Immunity</keyword>
<keyword evidence="3" id="KW-0732">Signal</keyword>
<feature type="domain" description="Peptidoglycan recognition protein family" evidence="9">
    <location>
        <begin position="3"/>
        <end position="146"/>
    </location>
</feature>
<proteinExistence type="inferred from homology"/>
<dbReference type="GO" id="GO:0045087">
    <property type="term" value="P:innate immune response"/>
    <property type="evidence" value="ECO:0007669"/>
    <property type="project" value="UniProtKB-KW"/>
</dbReference>
<evidence type="ECO:0000256" key="4">
    <source>
        <dbReference type="ARBA" id="ARBA00022859"/>
    </source>
</evidence>
<dbReference type="Pfam" id="PF01510">
    <property type="entry name" value="Amidase_2"/>
    <property type="match status" value="1"/>
</dbReference>
<dbReference type="GO" id="GO:0008270">
    <property type="term" value="F:zinc ion binding"/>
    <property type="evidence" value="ECO:0007669"/>
    <property type="project" value="InterPro"/>
</dbReference>
<feature type="disulfide bond" evidence="7">
    <location>
        <begin position="2"/>
        <end position="126"/>
    </location>
</feature>
<evidence type="ECO:0000256" key="2">
    <source>
        <dbReference type="ARBA" id="ARBA00022588"/>
    </source>
</evidence>
<evidence type="ECO:0000256" key="1">
    <source>
        <dbReference type="ARBA" id="ARBA00007553"/>
    </source>
</evidence>
<dbReference type="InterPro" id="IPR036505">
    <property type="entry name" value="Amidase/PGRP_sf"/>
</dbReference>
<dbReference type="GO" id="GO:0042834">
    <property type="term" value="F:peptidoglycan binding"/>
    <property type="evidence" value="ECO:0007669"/>
    <property type="project" value="InterPro"/>
</dbReference>
<feature type="disulfide bond" evidence="7">
    <location>
        <begin position="40"/>
        <end position="46"/>
    </location>
</feature>
<dbReference type="EMBL" id="QDEB01035471">
    <property type="protein sequence ID" value="RZC39317.1"/>
    <property type="molecule type" value="Genomic_DNA"/>
</dbReference>
<name>A0A482W3R0_ASBVE</name>
<accession>A0A482W3R0</accession>
<organism evidence="10 11">
    <name type="scientific">Asbolus verrucosus</name>
    <name type="common">Desert ironclad beetle</name>
    <dbReference type="NCBI Taxonomy" id="1661398"/>
    <lineage>
        <taxon>Eukaryota</taxon>
        <taxon>Metazoa</taxon>
        <taxon>Ecdysozoa</taxon>
        <taxon>Arthropoda</taxon>
        <taxon>Hexapoda</taxon>
        <taxon>Insecta</taxon>
        <taxon>Pterygota</taxon>
        <taxon>Neoptera</taxon>
        <taxon>Endopterygota</taxon>
        <taxon>Coleoptera</taxon>
        <taxon>Polyphaga</taxon>
        <taxon>Cucujiformia</taxon>
        <taxon>Tenebrionidae</taxon>
        <taxon>Pimeliinae</taxon>
        <taxon>Asbolus</taxon>
    </lineage>
</organism>
<evidence type="ECO:0000259" key="9">
    <source>
        <dbReference type="SMART" id="SM00701"/>
    </source>
</evidence>
<sequence>KCPSIISRSEWNARRAKTSDILDVIPPPFVVVHHSEGSECSNVRSCKSQVKGIQNFHMNSNGWKDIAYNFLIGGDGSVYEGRGWEGFGIHCPKYNGNSIGICLLGNFMNKLPPTKQLDALKDLIACAKEKNYIASDYKLIGHRQGKSTDCPGDELFKEIKKWPHFDSSIRI</sequence>
<feature type="domain" description="N-acetylmuramoyl-L-alanine amidase" evidence="8">
    <location>
        <begin position="13"/>
        <end position="152"/>
    </location>
</feature>
<evidence type="ECO:0000259" key="8">
    <source>
        <dbReference type="SMART" id="SM00644"/>
    </source>
</evidence>